<dbReference type="Pfam" id="PF08241">
    <property type="entry name" value="Methyltransf_11"/>
    <property type="match status" value="1"/>
</dbReference>
<evidence type="ECO:0000313" key="2">
    <source>
        <dbReference type="EMBL" id="MFC6880519.1"/>
    </source>
</evidence>
<keyword evidence="3" id="KW-1185">Reference proteome</keyword>
<evidence type="ECO:0000259" key="1">
    <source>
        <dbReference type="Pfam" id="PF08241"/>
    </source>
</evidence>
<accession>A0ABW2CFQ2</accession>
<dbReference type="Gene3D" id="3.40.50.150">
    <property type="entry name" value="Vaccinia Virus protein VP39"/>
    <property type="match status" value="1"/>
</dbReference>
<name>A0ABW2CFQ2_9ACTN</name>
<sequence>MTSDPMYEHFAHEYADHAESGAYNALYDRPAVLGLAGDVEGKTVLDAACGPGFYARDLFARGAARVIACDVSPTFVEMTRERTGGRAEPHVHDLAEPMDWLADGSVDLAVLALAVHYLDDAVALLRELRRVLAPGGAVVLSTEHPTTKWLRLGGSYFEESVVEESLSDDADWPVRAWRRPLTAICAQFREAGFLIDELLEPLPAPEMADLFPDDYAALQNAPAFIAFRLVPREEHAHA</sequence>
<dbReference type="GO" id="GO:0008168">
    <property type="term" value="F:methyltransferase activity"/>
    <property type="evidence" value="ECO:0007669"/>
    <property type="project" value="UniProtKB-KW"/>
</dbReference>
<dbReference type="InterPro" id="IPR013216">
    <property type="entry name" value="Methyltransf_11"/>
</dbReference>
<reference evidence="3" key="1">
    <citation type="journal article" date="2019" name="Int. J. Syst. Evol. Microbiol.">
        <title>The Global Catalogue of Microorganisms (GCM) 10K type strain sequencing project: providing services to taxonomists for standard genome sequencing and annotation.</title>
        <authorList>
            <consortium name="The Broad Institute Genomics Platform"/>
            <consortium name="The Broad Institute Genome Sequencing Center for Infectious Disease"/>
            <person name="Wu L."/>
            <person name="Ma J."/>
        </authorList>
    </citation>
    <scope>NUCLEOTIDE SEQUENCE [LARGE SCALE GENOMIC DNA]</scope>
    <source>
        <strain evidence="3">JCM 3369</strain>
    </source>
</reference>
<dbReference type="PANTHER" id="PTHR42912:SF93">
    <property type="entry name" value="N6-ADENOSINE-METHYLTRANSFERASE TMT1A"/>
    <property type="match status" value="1"/>
</dbReference>
<dbReference type="EC" id="2.1.1.-" evidence="2"/>
<dbReference type="GO" id="GO:0032259">
    <property type="term" value="P:methylation"/>
    <property type="evidence" value="ECO:0007669"/>
    <property type="project" value="UniProtKB-KW"/>
</dbReference>
<feature type="domain" description="Methyltransferase type 11" evidence="1">
    <location>
        <begin position="45"/>
        <end position="139"/>
    </location>
</feature>
<protein>
    <submittedName>
        <fullName evidence="2">Class I SAM-dependent methyltransferase</fullName>
        <ecNumber evidence="2">2.1.1.-</ecNumber>
    </submittedName>
</protein>
<dbReference type="PANTHER" id="PTHR42912">
    <property type="entry name" value="METHYLTRANSFERASE"/>
    <property type="match status" value="1"/>
</dbReference>
<keyword evidence="2" id="KW-0808">Transferase</keyword>
<organism evidence="2 3">
    <name type="scientific">Actinomadura yumaensis</name>
    <dbReference type="NCBI Taxonomy" id="111807"/>
    <lineage>
        <taxon>Bacteria</taxon>
        <taxon>Bacillati</taxon>
        <taxon>Actinomycetota</taxon>
        <taxon>Actinomycetes</taxon>
        <taxon>Streptosporangiales</taxon>
        <taxon>Thermomonosporaceae</taxon>
        <taxon>Actinomadura</taxon>
    </lineage>
</organism>
<proteinExistence type="predicted"/>
<dbReference type="Proteomes" id="UP001596380">
    <property type="component" value="Unassembled WGS sequence"/>
</dbReference>
<dbReference type="SUPFAM" id="SSF53335">
    <property type="entry name" value="S-adenosyl-L-methionine-dependent methyltransferases"/>
    <property type="match status" value="1"/>
</dbReference>
<dbReference type="CDD" id="cd02440">
    <property type="entry name" value="AdoMet_MTases"/>
    <property type="match status" value="1"/>
</dbReference>
<dbReference type="InterPro" id="IPR029063">
    <property type="entry name" value="SAM-dependent_MTases_sf"/>
</dbReference>
<comment type="caution">
    <text evidence="2">The sequence shown here is derived from an EMBL/GenBank/DDBJ whole genome shotgun (WGS) entry which is preliminary data.</text>
</comment>
<dbReference type="InterPro" id="IPR050508">
    <property type="entry name" value="Methyltransf_Superfamily"/>
</dbReference>
<evidence type="ECO:0000313" key="3">
    <source>
        <dbReference type="Proteomes" id="UP001596380"/>
    </source>
</evidence>
<keyword evidence="2" id="KW-0489">Methyltransferase</keyword>
<dbReference type="EMBL" id="JBHSXS010000005">
    <property type="protein sequence ID" value="MFC6880519.1"/>
    <property type="molecule type" value="Genomic_DNA"/>
</dbReference>
<gene>
    <name evidence="2" type="ORF">ACFQKB_12180</name>
</gene>
<dbReference type="RefSeq" id="WP_160820884.1">
    <property type="nucleotide sequence ID" value="NZ_JBHSXE010000001.1"/>
</dbReference>